<feature type="region of interest" description="Disordered" evidence="1">
    <location>
        <begin position="77"/>
        <end position="106"/>
    </location>
</feature>
<feature type="region of interest" description="Disordered" evidence="1">
    <location>
        <begin position="161"/>
        <end position="230"/>
    </location>
</feature>
<accession>A0A4P9WMJ8</accession>
<gene>
    <name evidence="2" type="ORF">BDK51DRAFT_42618</name>
</gene>
<feature type="region of interest" description="Disordered" evidence="1">
    <location>
        <begin position="501"/>
        <end position="534"/>
    </location>
</feature>
<reference evidence="3" key="1">
    <citation type="journal article" date="2018" name="Nat. Microbiol.">
        <title>Leveraging single-cell genomics to expand the fungal tree of life.</title>
        <authorList>
            <person name="Ahrendt S.R."/>
            <person name="Quandt C.A."/>
            <person name="Ciobanu D."/>
            <person name="Clum A."/>
            <person name="Salamov A."/>
            <person name="Andreopoulos B."/>
            <person name="Cheng J.F."/>
            <person name="Woyke T."/>
            <person name="Pelin A."/>
            <person name="Henrissat B."/>
            <person name="Reynolds N.K."/>
            <person name="Benny G.L."/>
            <person name="Smith M.E."/>
            <person name="James T.Y."/>
            <person name="Grigoriev I.V."/>
        </authorList>
    </citation>
    <scope>NUCLEOTIDE SEQUENCE [LARGE SCALE GENOMIC DNA]</scope>
</reference>
<evidence type="ECO:0000313" key="3">
    <source>
        <dbReference type="Proteomes" id="UP000269721"/>
    </source>
</evidence>
<keyword evidence="3" id="KW-1185">Reference proteome</keyword>
<evidence type="ECO:0000313" key="2">
    <source>
        <dbReference type="EMBL" id="RKO92400.1"/>
    </source>
</evidence>
<proteinExistence type="predicted"/>
<sequence>MSFASCSPPQGALSGADWDGAVSSLIQNICPLIRALLVAEQKMGAKEMREGKRSLTRTREKNKNFVFAAVKELDEKLEHGTPSRASRTPSPLQDQPARGRSSPVGDPLLLKPLLSVKPPRFPSPWGSPRSTLFLSWIPDALRLSRRNHLRWAPARGRSLHYGARSVTGPSPNSPLEASSWANTPAFQSPTTDPGSTGNASRETLRQPPSRKRGPKRRSPTLTSLYATQHPPDALSVVQTGVLARRAPARGRSVRGGSFCQTGGPSRPFGSQAIGNLPKMGVPGNGLQGPPPSGYTNTTPLLPCWSPSTLGPRSGGTFKILAKPPNFGTFGPSGSTLAQELGNTPSKLCGIGNSYLGPPPRPDPIRSDPLCHRFPIRPDPIPPQSDPLPPTLGVHVERSNLYSPAPLGVHVHHSNLYSSLPPIRSDPILPSPMGISQVGSDGVGAEGVGTGGMGPEGSVKPHRTEHELGVSICGSRNSLLGAPLAGEGVRSVAPWNDIAGGSGPLTEWSSPESSVSATASLKGRQVSAGGDPYGDACSAMREQASC</sequence>
<feature type="compositionally biased region" description="Low complexity" evidence="1">
    <location>
        <begin position="505"/>
        <end position="519"/>
    </location>
</feature>
<feature type="compositionally biased region" description="Polar residues" evidence="1">
    <location>
        <begin position="167"/>
        <end position="201"/>
    </location>
</feature>
<dbReference type="Proteomes" id="UP000269721">
    <property type="component" value="Unassembled WGS sequence"/>
</dbReference>
<feature type="region of interest" description="Disordered" evidence="1">
    <location>
        <begin position="247"/>
        <end position="268"/>
    </location>
</feature>
<feature type="compositionally biased region" description="Polar residues" evidence="1">
    <location>
        <begin position="83"/>
        <end position="93"/>
    </location>
</feature>
<name>A0A4P9WMJ8_9FUNG</name>
<protein>
    <submittedName>
        <fullName evidence="2">Uncharacterized protein</fullName>
    </submittedName>
</protein>
<organism evidence="2 3">
    <name type="scientific">Blyttiomyces helicus</name>
    <dbReference type="NCBI Taxonomy" id="388810"/>
    <lineage>
        <taxon>Eukaryota</taxon>
        <taxon>Fungi</taxon>
        <taxon>Fungi incertae sedis</taxon>
        <taxon>Chytridiomycota</taxon>
        <taxon>Chytridiomycota incertae sedis</taxon>
        <taxon>Chytridiomycetes</taxon>
        <taxon>Chytridiomycetes incertae sedis</taxon>
        <taxon>Blyttiomyces</taxon>
    </lineage>
</organism>
<feature type="compositionally biased region" description="Basic residues" evidence="1">
    <location>
        <begin position="208"/>
        <end position="218"/>
    </location>
</feature>
<dbReference type="AlphaFoldDB" id="A0A4P9WMJ8"/>
<evidence type="ECO:0000256" key="1">
    <source>
        <dbReference type="SAM" id="MobiDB-lite"/>
    </source>
</evidence>
<dbReference type="EMBL" id="KZ994653">
    <property type="protein sequence ID" value="RKO92400.1"/>
    <property type="molecule type" value="Genomic_DNA"/>
</dbReference>